<dbReference type="eggNOG" id="ENOG502S7CD">
    <property type="taxonomic scope" value="Eukaryota"/>
</dbReference>
<dbReference type="OrthoDB" id="70232at2759"/>
<feature type="transmembrane region" description="Helical" evidence="2">
    <location>
        <begin position="206"/>
        <end position="227"/>
    </location>
</feature>
<feature type="transmembrane region" description="Helical" evidence="2">
    <location>
        <begin position="273"/>
        <end position="293"/>
    </location>
</feature>
<feature type="compositionally biased region" description="Basic and acidic residues" evidence="1">
    <location>
        <begin position="808"/>
        <end position="822"/>
    </location>
</feature>
<feature type="transmembrane region" description="Helical" evidence="2">
    <location>
        <begin position="313"/>
        <end position="331"/>
    </location>
</feature>
<dbReference type="InParanoid" id="T0PVG8"/>
<dbReference type="OMA" id="HWISKTE"/>
<evidence type="ECO:0000256" key="1">
    <source>
        <dbReference type="SAM" id="MobiDB-lite"/>
    </source>
</evidence>
<keyword evidence="2" id="KW-1133">Transmembrane helix</keyword>
<feature type="compositionally biased region" description="Polar residues" evidence="1">
    <location>
        <begin position="858"/>
        <end position="868"/>
    </location>
</feature>
<gene>
    <name evidence="3" type="ORF">SDRG_12722</name>
</gene>
<feature type="transmembrane region" description="Helical" evidence="2">
    <location>
        <begin position="22"/>
        <end position="43"/>
    </location>
</feature>
<feature type="compositionally biased region" description="Basic and acidic residues" evidence="1">
    <location>
        <begin position="871"/>
        <end position="884"/>
    </location>
</feature>
<evidence type="ECO:0000256" key="2">
    <source>
        <dbReference type="SAM" id="Phobius"/>
    </source>
</evidence>
<organism evidence="3 4">
    <name type="scientific">Saprolegnia diclina (strain VS20)</name>
    <dbReference type="NCBI Taxonomy" id="1156394"/>
    <lineage>
        <taxon>Eukaryota</taxon>
        <taxon>Sar</taxon>
        <taxon>Stramenopiles</taxon>
        <taxon>Oomycota</taxon>
        <taxon>Saprolegniomycetes</taxon>
        <taxon>Saprolegniales</taxon>
        <taxon>Saprolegniaceae</taxon>
        <taxon>Saprolegnia</taxon>
    </lineage>
</organism>
<evidence type="ECO:0000313" key="4">
    <source>
        <dbReference type="Proteomes" id="UP000030762"/>
    </source>
</evidence>
<keyword evidence="4" id="KW-1185">Reference proteome</keyword>
<reference evidence="3 4" key="1">
    <citation type="submission" date="2012-04" db="EMBL/GenBank/DDBJ databases">
        <title>The Genome Sequence of Saprolegnia declina VS20.</title>
        <authorList>
            <consortium name="The Broad Institute Genome Sequencing Platform"/>
            <person name="Russ C."/>
            <person name="Nusbaum C."/>
            <person name="Tyler B."/>
            <person name="van West P."/>
            <person name="Dieguez-Uribeondo J."/>
            <person name="de Bruijn I."/>
            <person name="Tripathy S."/>
            <person name="Jiang R."/>
            <person name="Young S.K."/>
            <person name="Zeng Q."/>
            <person name="Gargeya S."/>
            <person name="Fitzgerald M."/>
            <person name="Haas B."/>
            <person name="Abouelleil A."/>
            <person name="Alvarado L."/>
            <person name="Arachchi H.M."/>
            <person name="Berlin A."/>
            <person name="Chapman S.B."/>
            <person name="Goldberg J."/>
            <person name="Griggs A."/>
            <person name="Gujja S."/>
            <person name="Hansen M."/>
            <person name="Howarth C."/>
            <person name="Imamovic A."/>
            <person name="Larimer J."/>
            <person name="McCowen C."/>
            <person name="Montmayeur A."/>
            <person name="Murphy C."/>
            <person name="Neiman D."/>
            <person name="Pearson M."/>
            <person name="Priest M."/>
            <person name="Roberts A."/>
            <person name="Saif S."/>
            <person name="Shea T."/>
            <person name="Sisk P."/>
            <person name="Sykes S."/>
            <person name="Wortman J."/>
            <person name="Nusbaum C."/>
            <person name="Birren B."/>
        </authorList>
    </citation>
    <scope>NUCLEOTIDE SEQUENCE [LARGE SCALE GENOMIC DNA]</scope>
    <source>
        <strain evidence="3 4">VS20</strain>
    </source>
</reference>
<dbReference type="EMBL" id="JH767183">
    <property type="protein sequence ID" value="EQC29474.1"/>
    <property type="molecule type" value="Genomic_DNA"/>
</dbReference>
<proteinExistence type="predicted"/>
<feature type="region of interest" description="Disordered" evidence="1">
    <location>
        <begin position="799"/>
        <end position="914"/>
    </location>
</feature>
<keyword evidence="2" id="KW-0472">Membrane</keyword>
<evidence type="ECO:0000313" key="3">
    <source>
        <dbReference type="EMBL" id="EQC29474.1"/>
    </source>
</evidence>
<dbReference type="VEuPathDB" id="FungiDB:SDRG_12722"/>
<dbReference type="GeneID" id="19953449"/>
<dbReference type="RefSeq" id="XP_008617026.1">
    <property type="nucleotide sequence ID" value="XM_008618804.1"/>
</dbReference>
<feature type="compositionally biased region" description="Polar residues" evidence="1">
    <location>
        <begin position="833"/>
        <end position="843"/>
    </location>
</feature>
<keyword evidence="2" id="KW-0812">Transmembrane</keyword>
<protein>
    <submittedName>
        <fullName evidence="3">Uncharacterized protein</fullName>
    </submittedName>
</protein>
<feature type="transmembrane region" description="Helical" evidence="2">
    <location>
        <begin position="132"/>
        <end position="150"/>
    </location>
</feature>
<feature type="transmembrane region" description="Helical" evidence="2">
    <location>
        <begin position="162"/>
        <end position="183"/>
    </location>
</feature>
<accession>T0PVG8</accession>
<sequence>MGDCFSDVGCRKRGWPACGYKWLVLAPVGLLWLVWLCVGIAMLQRQGGLTKLFPFDPKRIHDPLAQGVAVALSQRRSDSDKRPRLLRYLKVCAMLAEWPSFTCTPLLVAIKATNETNNLAHMLSMLTTTSEAINVLLAAFCGICILLLRQCATKNEALLMRFAYPVTFDVLYIPFVATFLRLASCPDGYDHIVLPGTSSCECVDRFGIYGVCGLVGFLLLYGSALHYKTHIEPLATTMDFRFQTSFQVIMVMARTHNPVVSMLVNAIDLARVTGAAIGITICLGLCASFLLVYTYQTQPCIGSGRVPNNIRAVSFSSSIYTSLCVLVLVSTSGGMQLLYYALTPLPVVWVLAWTLNDRRARAFNIPNLSILELLEHPSSQAHVVGAIAAFHVDVTKVNVREFASIYRRLEALAKATKRDPLGRIYAIRTLWFCHVENYRFSDVVIGERDAAAILPENWWRKDQANPERTLIARKSQFLSEHRINLCAVDDSLQVLAIDVRRGSKRMPVRLSVSSKGQSFMMALPLGDGSSGHIVRGTQPYHVIRVQDKHWISKTERPDEAADALEGLYQRSLEVLAQARAMEHHVAMYEAAQFLLQWYKSQYLQLNKTVYVEILTTLCATHDPKLVMDVTHSLHGACTEGVVPTDLWLRHASYLNFFMHALGHPSRSTVFKCAEVLSMVLEAVLGNAGGDVNLYLLLQPASMAKLSQAFWSWHNAYEISDMLERIYLLLQDLEERQKHRKQSTNVRKEASDLNAPWLSKLRHSVVHMLVPSVRQSFGSRMAGTLSFAKLPSLSNHVQIGPSPATSIADRSESHVGSPADDRFTTNPDAPLRRSFSSTPTNTHAQPVRGYSARGPRRASQLQSIPTSIVSGREPRESGTGEHMRIPEPAPSEPPVEIAPLVNRRKQRRDRSSLVPQDVATEIDRRRTLRKEVDGLVRQAYMVHHSASPRRSFVAAPLDKNAPRRGHRNSELVNVTASLVSLYKTADQCAMEDFIANALEPHLRSFFEDQIKPCLTTVAQASAPSSSRRASWLFAS</sequence>
<dbReference type="AlphaFoldDB" id="T0PVG8"/>
<feature type="transmembrane region" description="Helical" evidence="2">
    <location>
        <begin position="337"/>
        <end position="355"/>
    </location>
</feature>
<name>T0PVG8_SAPDV</name>
<dbReference type="Proteomes" id="UP000030762">
    <property type="component" value="Unassembled WGS sequence"/>
</dbReference>